<dbReference type="Pfam" id="PF09423">
    <property type="entry name" value="PhoD"/>
    <property type="match status" value="1"/>
</dbReference>
<dbReference type="EMBL" id="MZMZ02002144">
    <property type="protein sequence ID" value="RQM27136.1"/>
    <property type="molecule type" value="Genomic_DNA"/>
</dbReference>
<feature type="transmembrane region" description="Helical" evidence="1">
    <location>
        <begin position="328"/>
        <end position="346"/>
    </location>
</feature>
<dbReference type="InterPro" id="IPR018946">
    <property type="entry name" value="PhoD-like_MPP"/>
</dbReference>
<keyword evidence="1" id="KW-0812">Transmembrane</keyword>
<evidence type="ECO:0000313" key="4">
    <source>
        <dbReference type="EMBL" id="RQM27136.1"/>
    </source>
</evidence>
<sequence length="558" mass="62050">MGWRQLFLAIAVIALLAHGTSSQAVDAQTPPIDFGDLEALSFAEPTASEKQRNQMDVMVIVGTVTATTARVIYEPLVNDESSITLSLILHKGPRTNDVVVKTLTHLQYQSFPYAAAFDTLVPNSTYFVHVQVGTSPSPTYVAVARFRTPPLDISNDKLVVLALSCDRFLDDADDSHWATLAEEVRDPAYYGTVHTGDQIYADSLEVSFRRAANFDATLHAYRGLYRRAFGRPLAQRVLRHGAHYMQVDDHDIVSNWSGDTWYSHHVMMRAGLQAYFEYQYQLLSDWTNVPPCQSGPKEELYRTVYHHVTLGDHQLQLVFADTRFERGLTVRCAFVLVMLIVSWYFLGHAYFTSTVQAIWSQLPAKTLLLVAGDLHMAQRATVCDASAKCVPQLIASGITQHSTAMEDRRLLVFFYAITQWLQPLASRSLWNGSSWLVLLVLVVLGGVDADVVACTGTMCSCSGAFACSYDTTASVCQCTFPQAITIGLVAAVLVFGAVWYVRAYKMRKRKETLRKAKSTAKMVQISQTGRQAQQEINPASKWHMAGPPPQNFNSIAPQ</sequence>
<dbReference type="Gene3D" id="3.60.21.70">
    <property type="entry name" value="PhoD-like phosphatase"/>
    <property type="match status" value="1"/>
</dbReference>
<comment type="caution">
    <text evidence="4">The sequence shown here is derived from an EMBL/GenBank/DDBJ whole genome shotgun (WGS) entry which is preliminary data.</text>
</comment>
<keyword evidence="5" id="KW-1185">Reference proteome</keyword>
<feature type="transmembrane region" description="Helical" evidence="1">
    <location>
        <begin position="480"/>
        <end position="501"/>
    </location>
</feature>
<dbReference type="VEuPathDB" id="FungiDB:H257_16627"/>
<feature type="signal peptide" evidence="2">
    <location>
        <begin position="1"/>
        <end position="22"/>
    </location>
</feature>
<dbReference type="AlphaFoldDB" id="A0A3R7YSM1"/>
<feature type="transmembrane region" description="Helical" evidence="1">
    <location>
        <begin position="429"/>
        <end position="447"/>
    </location>
</feature>
<dbReference type="Proteomes" id="UP000284702">
    <property type="component" value="Unassembled WGS sequence"/>
</dbReference>
<dbReference type="SUPFAM" id="SSF56300">
    <property type="entry name" value="Metallo-dependent phosphatases"/>
    <property type="match status" value="1"/>
</dbReference>
<name>A0A3R7YSM1_APHAT</name>
<feature type="chain" id="PRO_5018532931" description="PhoD-like phosphatase metallophosphatase domain-containing protein" evidence="2">
    <location>
        <begin position="23"/>
        <end position="558"/>
    </location>
</feature>
<reference evidence="4" key="1">
    <citation type="submission" date="2018-07" db="EMBL/GenBank/DDBJ databases">
        <title>Annotation of Aphanomyces astaci genome assembly.</title>
        <authorList>
            <person name="Studholme D.J."/>
        </authorList>
    </citation>
    <scope>NUCLEOTIDE SEQUENCE [LARGE SCALE GENOMIC DNA]</scope>
    <source>
        <strain evidence="4">Pc</strain>
    </source>
</reference>
<accession>A0A3R7YSM1</accession>
<dbReference type="PANTHER" id="PTHR37031">
    <property type="entry name" value="METALLOPHOSPHATASE BINDING DOMAIN PROTEIN"/>
    <property type="match status" value="1"/>
</dbReference>
<gene>
    <name evidence="4" type="ORF">B5M09_012350</name>
</gene>
<keyword evidence="1" id="KW-0472">Membrane</keyword>
<proteinExistence type="predicted"/>
<keyword evidence="2" id="KW-0732">Signal</keyword>
<evidence type="ECO:0000259" key="3">
    <source>
        <dbReference type="Pfam" id="PF09423"/>
    </source>
</evidence>
<evidence type="ECO:0000313" key="5">
    <source>
        <dbReference type="Proteomes" id="UP000284702"/>
    </source>
</evidence>
<keyword evidence="1" id="KW-1133">Transmembrane helix</keyword>
<feature type="domain" description="PhoD-like phosphatase metallophosphatase" evidence="3">
    <location>
        <begin position="163"/>
        <end position="326"/>
    </location>
</feature>
<dbReference type="InterPro" id="IPR029052">
    <property type="entry name" value="Metallo-depent_PP-like"/>
</dbReference>
<dbReference type="PANTHER" id="PTHR37031:SF2">
    <property type="entry name" value="PHOD-LIKE PHOSPHATASE METALLOPHOSPHATASE DOMAIN-CONTAINING PROTEIN"/>
    <property type="match status" value="1"/>
</dbReference>
<organism evidence="4 5">
    <name type="scientific">Aphanomyces astaci</name>
    <name type="common">Crayfish plague agent</name>
    <dbReference type="NCBI Taxonomy" id="112090"/>
    <lineage>
        <taxon>Eukaryota</taxon>
        <taxon>Sar</taxon>
        <taxon>Stramenopiles</taxon>
        <taxon>Oomycota</taxon>
        <taxon>Saprolegniomycetes</taxon>
        <taxon>Saprolegniales</taxon>
        <taxon>Verrucalvaceae</taxon>
        <taxon>Aphanomyces</taxon>
    </lineage>
</organism>
<evidence type="ECO:0000256" key="2">
    <source>
        <dbReference type="SAM" id="SignalP"/>
    </source>
</evidence>
<evidence type="ECO:0000256" key="1">
    <source>
        <dbReference type="SAM" id="Phobius"/>
    </source>
</evidence>
<protein>
    <recommendedName>
        <fullName evidence="3">PhoD-like phosphatase metallophosphatase domain-containing protein</fullName>
    </recommendedName>
</protein>
<dbReference type="InterPro" id="IPR038607">
    <property type="entry name" value="PhoD-like_sf"/>
</dbReference>